<feature type="compositionally biased region" description="Low complexity" evidence="1">
    <location>
        <begin position="190"/>
        <end position="208"/>
    </location>
</feature>
<feature type="region of interest" description="Disordered" evidence="1">
    <location>
        <begin position="82"/>
        <end position="118"/>
    </location>
</feature>
<feature type="region of interest" description="Disordered" evidence="1">
    <location>
        <begin position="571"/>
        <end position="640"/>
    </location>
</feature>
<feature type="region of interest" description="Disordered" evidence="1">
    <location>
        <begin position="328"/>
        <end position="404"/>
    </location>
</feature>
<protein>
    <submittedName>
        <fullName evidence="2">Uncharacterized protein</fullName>
    </submittedName>
</protein>
<feature type="region of interest" description="Disordered" evidence="1">
    <location>
        <begin position="732"/>
        <end position="785"/>
    </location>
</feature>
<gene>
    <name evidence="2" type="ORF">HYH03_007870</name>
</gene>
<feature type="compositionally biased region" description="Pro residues" evidence="1">
    <location>
        <begin position="742"/>
        <end position="762"/>
    </location>
</feature>
<dbReference type="AlphaFoldDB" id="A0A835YAF5"/>
<organism evidence="2 3">
    <name type="scientific">Edaphochlamys debaryana</name>
    <dbReference type="NCBI Taxonomy" id="47281"/>
    <lineage>
        <taxon>Eukaryota</taxon>
        <taxon>Viridiplantae</taxon>
        <taxon>Chlorophyta</taxon>
        <taxon>core chlorophytes</taxon>
        <taxon>Chlorophyceae</taxon>
        <taxon>CS clade</taxon>
        <taxon>Chlamydomonadales</taxon>
        <taxon>Chlamydomonadales incertae sedis</taxon>
        <taxon>Edaphochlamys</taxon>
    </lineage>
</organism>
<sequence>MLFKAPICVPDWDFLRGVGSQAIEAVLNVDVDGRLVYWGSVIIKDRRIMAGADGLLEGFQGCEVLSWRARLSAGAIDLSLRRPPSEHRREDEQPWEAKPAEISRGLDLTSGPTPDPNQLTEILTVLQRLQGVVQTQLAAAQHGSDGPSRGPDPEPIAGAAGDATGASQPPDEELRDPPPAHQTPAMKRVASTLSAAGAPSAGTTSAAPGAGGHDSAVVVACPPRSLSRYLTKAELAMLAGPEVFSSLCDGGKLTGVKVQFEVNGRRLPEVYAADIERYSPSSPFYLKASACPGVGGLPWRAVPADATVQWKRLADNTLVLAQVPEEGAADWQASAPRAPKRHATDCDAARESDPGEDASVYGGGCSTDDEAGASEAGPGHRHKRLRSCSPPVQADVPEASGSPLGARTLDALAAVAAALQPSTHEEEECQEASRRAVSAEDTAEPLAPAGGLGVLTTAQRKAKRGAAADGGGGFSPRIVASNLYVGRRQLEQLYGPNFKPNTRSDMQLCINGALQPQLFSVQWKEGCHKGSFYPRGAPLAQLRGRFLQAIHWLDERSKRLVFDVRDTPPADWAGQRRTQAKPGGVAAGGEAAPAIGSGGGSQTSSGLSHCQDEMEAHPGEPAAAGSSFSSGHRAEGPGSAAAGAPGVVALPAVLCSAQPRAVAGGLMEASRPAMPQQLPAVLVAAPLPQSLPPPREPGCVWLAPAVPPPPPHQLHLQAVFASRVVPAPQPMVLPSAHLPPRALQPPPPPPPPPQPGPGPGPLLPSSVSPFSSRERALREARAPVA</sequence>
<reference evidence="2" key="1">
    <citation type="journal article" date="2020" name="bioRxiv">
        <title>Comparative genomics of Chlamydomonas.</title>
        <authorList>
            <person name="Craig R.J."/>
            <person name="Hasan A.R."/>
            <person name="Ness R.W."/>
            <person name="Keightley P.D."/>
        </authorList>
    </citation>
    <scope>NUCLEOTIDE SEQUENCE</scope>
    <source>
        <strain evidence="2">CCAP 11/70</strain>
    </source>
</reference>
<feature type="region of interest" description="Disordered" evidence="1">
    <location>
        <begin position="421"/>
        <end position="454"/>
    </location>
</feature>
<feature type="compositionally biased region" description="Basic and acidic residues" evidence="1">
    <location>
        <begin position="772"/>
        <end position="785"/>
    </location>
</feature>
<evidence type="ECO:0000313" key="3">
    <source>
        <dbReference type="Proteomes" id="UP000612055"/>
    </source>
</evidence>
<evidence type="ECO:0000256" key="1">
    <source>
        <dbReference type="SAM" id="MobiDB-lite"/>
    </source>
</evidence>
<comment type="caution">
    <text evidence="2">The sequence shown here is derived from an EMBL/GenBank/DDBJ whole genome shotgun (WGS) entry which is preliminary data.</text>
</comment>
<dbReference type="OrthoDB" id="551729at2759"/>
<feature type="region of interest" description="Disordered" evidence="1">
    <location>
        <begin position="136"/>
        <end position="213"/>
    </location>
</feature>
<feature type="compositionally biased region" description="Basic and acidic residues" evidence="1">
    <location>
        <begin position="82"/>
        <end position="92"/>
    </location>
</feature>
<dbReference type="EMBL" id="JAEHOE010000034">
    <property type="protein sequence ID" value="KAG2493939.1"/>
    <property type="molecule type" value="Genomic_DNA"/>
</dbReference>
<proteinExistence type="predicted"/>
<feature type="compositionally biased region" description="Basic and acidic residues" evidence="1">
    <location>
        <begin position="342"/>
        <end position="353"/>
    </location>
</feature>
<dbReference type="Proteomes" id="UP000612055">
    <property type="component" value="Unassembled WGS sequence"/>
</dbReference>
<keyword evidence="3" id="KW-1185">Reference proteome</keyword>
<evidence type="ECO:0000313" key="2">
    <source>
        <dbReference type="EMBL" id="KAG2493939.1"/>
    </source>
</evidence>
<name>A0A835YAF5_9CHLO</name>
<accession>A0A835YAF5</accession>